<dbReference type="Proteomes" id="UP001218188">
    <property type="component" value="Unassembled WGS sequence"/>
</dbReference>
<keyword evidence="3" id="KW-1185">Reference proteome</keyword>
<accession>A0AAD6S4R8</accession>
<reference evidence="2" key="1">
    <citation type="submission" date="2023-03" db="EMBL/GenBank/DDBJ databases">
        <title>Massive genome expansion in bonnet fungi (Mycena s.s.) driven by repeated elements and novel gene families across ecological guilds.</title>
        <authorList>
            <consortium name="Lawrence Berkeley National Laboratory"/>
            <person name="Harder C.B."/>
            <person name="Miyauchi S."/>
            <person name="Viragh M."/>
            <person name="Kuo A."/>
            <person name="Thoen E."/>
            <person name="Andreopoulos B."/>
            <person name="Lu D."/>
            <person name="Skrede I."/>
            <person name="Drula E."/>
            <person name="Henrissat B."/>
            <person name="Morin E."/>
            <person name="Kohler A."/>
            <person name="Barry K."/>
            <person name="LaButti K."/>
            <person name="Morin E."/>
            <person name="Salamov A."/>
            <person name="Lipzen A."/>
            <person name="Mereny Z."/>
            <person name="Hegedus B."/>
            <person name="Baldrian P."/>
            <person name="Stursova M."/>
            <person name="Weitz H."/>
            <person name="Taylor A."/>
            <person name="Grigoriev I.V."/>
            <person name="Nagy L.G."/>
            <person name="Martin F."/>
            <person name="Kauserud H."/>
        </authorList>
    </citation>
    <scope>NUCLEOTIDE SEQUENCE</scope>
    <source>
        <strain evidence="2">CBHHK200</strain>
    </source>
</reference>
<evidence type="ECO:0000313" key="2">
    <source>
        <dbReference type="EMBL" id="KAJ7020820.1"/>
    </source>
</evidence>
<proteinExistence type="predicted"/>
<feature type="non-terminal residue" evidence="2">
    <location>
        <position position="199"/>
    </location>
</feature>
<protein>
    <submittedName>
        <fullName evidence="2">Uncharacterized protein</fullName>
    </submittedName>
</protein>
<comment type="caution">
    <text evidence="2">The sequence shown here is derived from an EMBL/GenBank/DDBJ whole genome shotgun (WGS) entry which is preliminary data.</text>
</comment>
<dbReference type="AlphaFoldDB" id="A0AAD6S4R8"/>
<evidence type="ECO:0000256" key="1">
    <source>
        <dbReference type="SAM" id="MobiDB-lite"/>
    </source>
</evidence>
<organism evidence="2 3">
    <name type="scientific">Mycena alexandri</name>
    <dbReference type="NCBI Taxonomy" id="1745969"/>
    <lineage>
        <taxon>Eukaryota</taxon>
        <taxon>Fungi</taxon>
        <taxon>Dikarya</taxon>
        <taxon>Basidiomycota</taxon>
        <taxon>Agaricomycotina</taxon>
        <taxon>Agaricomycetes</taxon>
        <taxon>Agaricomycetidae</taxon>
        <taxon>Agaricales</taxon>
        <taxon>Marasmiineae</taxon>
        <taxon>Mycenaceae</taxon>
        <taxon>Mycena</taxon>
    </lineage>
</organism>
<gene>
    <name evidence="2" type="ORF">C8F04DRAFT_1241755</name>
</gene>
<sequence>HSLLSRPGVVLSSHSADSFYSNTLLIFVKHHVLHAPRPSSCLATLAGNSWAAPIASDVSLVARGPAQVFPRAAPPAGAIPCSNDDQTDAGANDPDKNLPSCGDLGGRTPFPCTNSNLVAFEENLPFCNGTTLQSQGAAAVAALQLRLPLHLPPQRLSTRNLAFRVRTARVWRRHSLVEEGVDREGGRTCKGVDTCISTS</sequence>
<name>A0AAD6S4R8_9AGAR</name>
<evidence type="ECO:0000313" key="3">
    <source>
        <dbReference type="Proteomes" id="UP001218188"/>
    </source>
</evidence>
<feature type="region of interest" description="Disordered" evidence="1">
    <location>
        <begin position="76"/>
        <end position="95"/>
    </location>
</feature>
<dbReference type="EMBL" id="JARJCM010000250">
    <property type="protein sequence ID" value="KAJ7020820.1"/>
    <property type="molecule type" value="Genomic_DNA"/>
</dbReference>